<evidence type="ECO:0000259" key="1">
    <source>
        <dbReference type="Pfam" id="PF14472"/>
    </source>
</evidence>
<name>A0ABV9BER6_9ACTN</name>
<reference evidence="3" key="1">
    <citation type="journal article" date="2019" name="Int. J. Syst. Evol. Microbiol.">
        <title>The Global Catalogue of Microorganisms (GCM) 10K type strain sequencing project: providing services to taxonomists for standard genome sequencing and annotation.</title>
        <authorList>
            <consortium name="The Broad Institute Genomics Platform"/>
            <consortium name="The Broad Institute Genome Sequencing Center for Infectious Disease"/>
            <person name="Wu L."/>
            <person name="Ma J."/>
        </authorList>
    </citation>
    <scope>NUCLEOTIDE SEQUENCE [LARGE SCALE GENOMIC DNA]</scope>
    <source>
        <strain evidence="3">CECT 8064</strain>
    </source>
</reference>
<dbReference type="Pfam" id="PF14472">
    <property type="entry name" value="DUF4429"/>
    <property type="match status" value="1"/>
</dbReference>
<gene>
    <name evidence="2" type="ORF">ACFPEN_06270</name>
</gene>
<dbReference type="EMBL" id="JBHSFS010000002">
    <property type="protein sequence ID" value="MFC4512536.1"/>
    <property type="molecule type" value="Genomic_DNA"/>
</dbReference>
<proteinExistence type="predicted"/>
<keyword evidence="3" id="KW-1185">Reference proteome</keyword>
<organism evidence="2 3">
    <name type="scientific">Streptomyces ehimensis</name>
    <dbReference type="NCBI Taxonomy" id="68195"/>
    <lineage>
        <taxon>Bacteria</taxon>
        <taxon>Bacillati</taxon>
        <taxon>Actinomycetota</taxon>
        <taxon>Actinomycetes</taxon>
        <taxon>Kitasatosporales</taxon>
        <taxon>Streptomycetaceae</taxon>
        <taxon>Streptomyces</taxon>
    </lineage>
</organism>
<comment type="caution">
    <text evidence="2">The sequence shown here is derived from an EMBL/GenBank/DDBJ whole genome shotgun (WGS) entry which is preliminary data.</text>
</comment>
<evidence type="ECO:0000313" key="3">
    <source>
        <dbReference type="Proteomes" id="UP001595990"/>
    </source>
</evidence>
<sequence length="106" mass="11915">MLEVSSTGGDVQFDGRVIRIRRVSRMARSVFRQAQQQTIPITAVQGIEWRDASRWHAGHIRLVVAGSQASTQPTAVNRDENAVLFGLREQPEFEELRTAIEQALSQ</sequence>
<dbReference type="InterPro" id="IPR027860">
    <property type="entry name" value="DUF4429"/>
</dbReference>
<dbReference type="Proteomes" id="UP001595990">
    <property type="component" value="Unassembled WGS sequence"/>
</dbReference>
<evidence type="ECO:0000313" key="2">
    <source>
        <dbReference type="EMBL" id="MFC4512536.1"/>
    </source>
</evidence>
<protein>
    <submittedName>
        <fullName evidence="2">DUF4429 domain-containing protein</fullName>
    </submittedName>
</protein>
<feature type="domain" description="DUF4429" evidence="1">
    <location>
        <begin position="11"/>
        <end position="100"/>
    </location>
</feature>
<accession>A0ABV9BER6</accession>
<dbReference type="RefSeq" id="WP_358214203.1">
    <property type="nucleotide sequence ID" value="NZ_JBHSFS010000002.1"/>
</dbReference>